<dbReference type="KEGG" id="ngr:NAEGRDRAFT_68927"/>
<organism evidence="2">
    <name type="scientific">Naegleria gruberi</name>
    <name type="common">Amoeba</name>
    <dbReference type="NCBI Taxonomy" id="5762"/>
    <lineage>
        <taxon>Eukaryota</taxon>
        <taxon>Discoba</taxon>
        <taxon>Heterolobosea</taxon>
        <taxon>Tetramitia</taxon>
        <taxon>Eutetramitia</taxon>
        <taxon>Vahlkampfiidae</taxon>
        <taxon>Naegleria</taxon>
    </lineage>
</organism>
<name>D2VJ67_NAEGR</name>
<dbReference type="RefSeq" id="XP_002675889.1">
    <property type="nucleotide sequence ID" value="XM_002675843.1"/>
</dbReference>
<reference evidence="1 2" key="1">
    <citation type="journal article" date="2010" name="Cell">
        <title>The genome of Naegleria gruberi illuminates early eukaryotic versatility.</title>
        <authorList>
            <person name="Fritz-Laylin L.K."/>
            <person name="Prochnik S.E."/>
            <person name="Ginger M.L."/>
            <person name="Dacks J.B."/>
            <person name="Carpenter M.L."/>
            <person name="Field M.C."/>
            <person name="Kuo A."/>
            <person name="Paredez A."/>
            <person name="Chapman J."/>
            <person name="Pham J."/>
            <person name="Shu S."/>
            <person name="Neupane R."/>
            <person name="Cipriano M."/>
            <person name="Mancuso J."/>
            <person name="Tu H."/>
            <person name="Salamov A."/>
            <person name="Lindquist E."/>
            <person name="Shapiro H."/>
            <person name="Lucas S."/>
            <person name="Grigoriev I.V."/>
            <person name="Cande W.Z."/>
            <person name="Fulton C."/>
            <person name="Rokhsar D.S."/>
            <person name="Dawson S.C."/>
        </authorList>
    </citation>
    <scope>NUCLEOTIDE SEQUENCE [LARGE SCALE GENOMIC DNA]</scope>
    <source>
        <strain evidence="1 2">NEG-M</strain>
    </source>
</reference>
<protein>
    <submittedName>
        <fullName evidence="1">Predicted protein</fullName>
    </submittedName>
</protein>
<gene>
    <name evidence="1" type="ORF">NAEGRDRAFT_68927</name>
</gene>
<keyword evidence="2" id="KW-1185">Reference proteome</keyword>
<proteinExistence type="predicted"/>
<dbReference type="EMBL" id="GG738875">
    <property type="protein sequence ID" value="EFC43145.1"/>
    <property type="molecule type" value="Genomic_DNA"/>
</dbReference>
<dbReference type="InParanoid" id="D2VJ67"/>
<dbReference type="GeneID" id="8853206"/>
<dbReference type="AlphaFoldDB" id="D2VJ67"/>
<sequence>MKRLFPSTQERVRGVLFGLVAGDKNHGPQAMGIMVGKALIDNKKNSSTLEMKVPSSERYSLEFNQLLTNILKNYLHWYHSKSKGWYDTGQIGKEIFDKFKSGDFNGESNDVKELETQLYEVAIVVRQLDNQLNGQTGGINPAHRNVVLSMYNRISDDDLLKMAKEETRLTHYSVFACEAAQMQNYICRRYIKMNISENEPRLSILAVCKEFVENNQLSKEFKNSLNQVLENKEFLSGDSNAIALLRKSISRGGFSPQTLASALYFIILHTMLMENEYTSEREMAVSCLLDSFQFAGSANYCPVLVGPILGSMFGDSVFFNNSESEDDLLSHSKRMEEALEVCTELADMWN</sequence>
<dbReference type="InterPro" id="IPR036705">
    <property type="entry name" value="Ribosyl_crysJ1_sf"/>
</dbReference>
<dbReference type="Proteomes" id="UP000006671">
    <property type="component" value="Unassembled WGS sequence"/>
</dbReference>
<evidence type="ECO:0000313" key="2">
    <source>
        <dbReference type="Proteomes" id="UP000006671"/>
    </source>
</evidence>
<dbReference type="OMA" id="QNYICRR"/>
<dbReference type="Gene3D" id="1.10.4080.10">
    <property type="entry name" value="ADP-ribosylation/Crystallin J1"/>
    <property type="match status" value="1"/>
</dbReference>
<accession>D2VJ67</accession>
<dbReference type="OrthoDB" id="10026658at2759"/>
<dbReference type="VEuPathDB" id="AmoebaDB:NAEGRDRAFT_68927"/>
<evidence type="ECO:0000313" key="1">
    <source>
        <dbReference type="EMBL" id="EFC43145.1"/>
    </source>
</evidence>
<dbReference type="Pfam" id="PF03747">
    <property type="entry name" value="ADP_ribosyl_GH"/>
    <property type="match status" value="1"/>
</dbReference>
<dbReference type="InterPro" id="IPR005502">
    <property type="entry name" value="Ribosyl_crysJ1"/>
</dbReference>
<dbReference type="SUPFAM" id="SSF101478">
    <property type="entry name" value="ADP-ribosylglycohydrolase"/>
    <property type="match status" value="1"/>
</dbReference>